<comment type="caution">
    <text evidence="1">The sequence shown here is derived from an EMBL/GenBank/DDBJ whole genome shotgun (WGS) entry which is preliminary data.</text>
</comment>
<gene>
    <name evidence="1" type="ORF">T02_12819</name>
</gene>
<sequence length="75" mass="8168">LHPSAAIVLIENVIRATWFVSKVSCGFSNQAAIFPDSEQKRLDTVLLCNWVSKRIGSNGVMKNVLGKMTTDTGCV</sequence>
<keyword evidence="2" id="KW-1185">Reference proteome</keyword>
<dbReference type="Proteomes" id="UP000054721">
    <property type="component" value="Unassembled WGS sequence"/>
</dbReference>
<feature type="non-terminal residue" evidence="1">
    <location>
        <position position="75"/>
    </location>
</feature>
<dbReference type="EMBL" id="JYDW01000045">
    <property type="protein sequence ID" value="KRZ59230.1"/>
    <property type="molecule type" value="Genomic_DNA"/>
</dbReference>
<evidence type="ECO:0000313" key="1">
    <source>
        <dbReference type="EMBL" id="KRZ59230.1"/>
    </source>
</evidence>
<feature type="non-terminal residue" evidence="1">
    <location>
        <position position="1"/>
    </location>
</feature>
<reference evidence="1 2" key="1">
    <citation type="submission" date="2015-05" db="EMBL/GenBank/DDBJ databases">
        <title>Evolution of Trichinella species and genotypes.</title>
        <authorList>
            <person name="Korhonen P.K."/>
            <person name="Edoardo P."/>
            <person name="Giuseppe L.R."/>
            <person name="Gasser R.B."/>
        </authorList>
    </citation>
    <scope>NUCLEOTIDE SEQUENCE [LARGE SCALE GENOMIC DNA]</scope>
    <source>
        <strain evidence="1">ISS10</strain>
    </source>
</reference>
<organism evidence="1 2">
    <name type="scientific">Trichinella nativa</name>
    <dbReference type="NCBI Taxonomy" id="6335"/>
    <lineage>
        <taxon>Eukaryota</taxon>
        <taxon>Metazoa</taxon>
        <taxon>Ecdysozoa</taxon>
        <taxon>Nematoda</taxon>
        <taxon>Enoplea</taxon>
        <taxon>Dorylaimia</taxon>
        <taxon>Trichinellida</taxon>
        <taxon>Trichinellidae</taxon>
        <taxon>Trichinella</taxon>
    </lineage>
</organism>
<protein>
    <submittedName>
        <fullName evidence="1">Uncharacterized protein</fullName>
    </submittedName>
</protein>
<proteinExistence type="predicted"/>
<name>A0A0V1LJM9_9BILA</name>
<dbReference type="AlphaFoldDB" id="A0A0V1LJM9"/>
<evidence type="ECO:0000313" key="2">
    <source>
        <dbReference type="Proteomes" id="UP000054721"/>
    </source>
</evidence>
<accession>A0A0V1LJM9</accession>
<dbReference type="OrthoDB" id="10507873at2759"/>